<dbReference type="Proteomes" id="UP001200034">
    <property type="component" value="Unassembled WGS sequence"/>
</dbReference>
<feature type="compositionally biased region" description="Basic residues" evidence="1">
    <location>
        <begin position="73"/>
        <end position="83"/>
    </location>
</feature>
<dbReference type="EMBL" id="JAJJHW010003409">
    <property type="protein sequence ID" value="KAH8359141.1"/>
    <property type="molecule type" value="Genomic_DNA"/>
</dbReference>
<proteinExistence type="predicted"/>
<evidence type="ECO:0000256" key="1">
    <source>
        <dbReference type="SAM" id="MobiDB-lite"/>
    </source>
</evidence>
<organism evidence="2 3">
    <name type="scientific">Drosophila rubida</name>
    <dbReference type="NCBI Taxonomy" id="30044"/>
    <lineage>
        <taxon>Eukaryota</taxon>
        <taxon>Metazoa</taxon>
        <taxon>Ecdysozoa</taxon>
        <taxon>Arthropoda</taxon>
        <taxon>Hexapoda</taxon>
        <taxon>Insecta</taxon>
        <taxon>Pterygota</taxon>
        <taxon>Neoptera</taxon>
        <taxon>Endopterygota</taxon>
        <taxon>Diptera</taxon>
        <taxon>Brachycera</taxon>
        <taxon>Muscomorpha</taxon>
        <taxon>Ephydroidea</taxon>
        <taxon>Drosophilidae</taxon>
        <taxon>Drosophila</taxon>
    </lineage>
</organism>
<reference evidence="2" key="1">
    <citation type="journal article" date="2021" name="Mol. Ecol. Resour.">
        <title>Phylogenomic analyses of the genus Drosophila reveals genomic signals of climate adaptation.</title>
        <authorList>
            <person name="Li F."/>
            <person name="Rane R.V."/>
            <person name="Luria V."/>
            <person name="Xiong Z."/>
            <person name="Chen J."/>
            <person name="Li Z."/>
            <person name="Catullo R.A."/>
            <person name="Griffin P.C."/>
            <person name="Schiffer M."/>
            <person name="Pearce S."/>
            <person name="Lee S.F."/>
            <person name="McElroy K."/>
            <person name="Stocker A."/>
            <person name="Shirriffs J."/>
            <person name="Cockerell F."/>
            <person name="Coppin C."/>
            <person name="Sgro C.M."/>
            <person name="Karger A."/>
            <person name="Cain J.W."/>
            <person name="Weber J.A."/>
            <person name="Santpere G."/>
            <person name="Kirschner M.W."/>
            <person name="Hoffmann A.A."/>
            <person name="Oakeshott J.G."/>
            <person name="Zhang G."/>
        </authorList>
    </citation>
    <scope>NUCLEOTIDE SEQUENCE</scope>
    <source>
        <strain evidence="2">BGI-SZ-2011g</strain>
    </source>
</reference>
<evidence type="ECO:0000313" key="3">
    <source>
        <dbReference type="Proteomes" id="UP001200034"/>
    </source>
</evidence>
<feature type="region of interest" description="Disordered" evidence="1">
    <location>
        <begin position="141"/>
        <end position="173"/>
    </location>
</feature>
<name>A0AAD4PHV0_9MUSC</name>
<sequence length="173" mass="19049">MSQIDYTCYTVPECSSDDADDGLRRSSGRGLRRGAESSDGTLENGLQSDCTLDSDATTTSSMEQQHLHHIYRQQLSRRSKRYAPQRVSLPTLRAGSQTPGRELTPQLGVFHEGPDAAPQWGYFVPLSPHGFLSPPLQRRRVREKENDRNRRAVSYGGGGGVSPPHCATIPRAA</sequence>
<feature type="region of interest" description="Disordered" evidence="1">
    <location>
        <begin position="15"/>
        <end position="48"/>
    </location>
</feature>
<protein>
    <submittedName>
        <fullName evidence="2">Uncharacterized protein</fullName>
    </submittedName>
</protein>
<gene>
    <name evidence="2" type="ORF">KR093_004601</name>
</gene>
<keyword evidence="3" id="KW-1185">Reference proteome</keyword>
<dbReference type="AlphaFoldDB" id="A0AAD4PHV0"/>
<feature type="region of interest" description="Disordered" evidence="1">
    <location>
        <begin position="73"/>
        <end position="103"/>
    </location>
</feature>
<feature type="non-terminal residue" evidence="2">
    <location>
        <position position="173"/>
    </location>
</feature>
<accession>A0AAD4PHV0</accession>
<feature type="compositionally biased region" description="Polar residues" evidence="1">
    <location>
        <begin position="38"/>
        <end position="48"/>
    </location>
</feature>
<comment type="caution">
    <text evidence="2">The sequence shown here is derived from an EMBL/GenBank/DDBJ whole genome shotgun (WGS) entry which is preliminary data.</text>
</comment>
<evidence type="ECO:0000313" key="2">
    <source>
        <dbReference type="EMBL" id="KAH8359141.1"/>
    </source>
</evidence>